<dbReference type="PANTHER" id="PTHR32347">
    <property type="entry name" value="EFFLUX SYSTEM COMPONENT YKNX-RELATED"/>
    <property type="match status" value="1"/>
</dbReference>
<dbReference type="Gene3D" id="2.40.50.100">
    <property type="match status" value="1"/>
</dbReference>
<name>A0A1B2DD18_9BACL</name>
<evidence type="ECO:0000259" key="4">
    <source>
        <dbReference type="Pfam" id="PF00364"/>
    </source>
</evidence>
<dbReference type="Pfam" id="PF00364">
    <property type="entry name" value="Biotin_lipoyl"/>
    <property type="match status" value="1"/>
</dbReference>
<dbReference type="PANTHER" id="PTHR32347:SF23">
    <property type="entry name" value="BLL5650 PROTEIN"/>
    <property type="match status" value="1"/>
</dbReference>
<comment type="subcellular location">
    <subcellularLocation>
        <location evidence="1">Cell envelope</location>
    </subcellularLocation>
</comment>
<keyword evidence="3" id="KW-0472">Membrane</keyword>
<dbReference type="GO" id="GO:0030313">
    <property type="term" value="C:cell envelope"/>
    <property type="evidence" value="ECO:0007669"/>
    <property type="project" value="UniProtKB-SubCell"/>
</dbReference>
<dbReference type="InterPro" id="IPR050465">
    <property type="entry name" value="UPF0194_transport"/>
</dbReference>
<proteinExistence type="predicted"/>
<evidence type="ECO:0000256" key="1">
    <source>
        <dbReference type="ARBA" id="ARBA00004196"/>
    </source>
</evidence>
<protein>
    <recommendedName>
        <fullName evidence="4">Lipoyl-binding domain-containing protein</fullName>
    </recommendedName>
</protein>
<feature type="transmembrane region" description="Helical" evidence="3">
    <location>
        <begin position="6"/>
        <end position="24"/>
    </location>
</feature>
<dbReference type="RefSeq" id="WP_099517002.1">
    <property type="nucleotide sequence ID" value="NZ_CP016808.1"/>
</dbReference>
<dbReference type="InterPro" id="IPR000089">
    <property type="entry name" value="Biotin_lipoyl"/>
</dbReference>
<evidence type="ECO:0000313" key="5">
    <source>
        <dbReference type="EMBL" id="ANY65611.1"/>
    </source>
</evidence>
<dbReference type="AlphaFoldDB" id="A0A1B2DD18"/>
<evidence type="ECO:0000256" key="2">
    <source>
        <dbReference type="ARBA" id="ARBA00023054"/>
    </source>
</evidence>
<keyword evidence="3" id="KW-0812">Transmembrane</keyword>
<accession>A0A1B2DD18</accession>
<dbReference type="SUPFAM" id="SSF51230">
    <property type="entry name" value="Single hybrid motif"/>
    <property type="match status" value="1"/>
</dbReference>
<evidence type="ECO:0000256" key="3">
    <source>
        <dbReference type="SAM" id="Phobius"/>
    </source>
</evidence>
<gene>
    <name evidence="5" type="ORF">BBD42_03405</name>
</gene>
<keyword evidence="3" id="KW-1133">Transmembrane helix</keyword>
<organism evidence="5">
    <name type="scientific">Paenibacillus sp. BIHB 4019</name>
    <dbReference type="NCBI Taxonomy" id="1870819"/>
    <lineage>
        <taxon>Bacteria</taxon>
        <taxon>Bacillati</taxon>
        <taxon>Bacillota</taxon>
        <taxon>Bacilli</taxon>
        <taxon>Bacillales</taxon>
        <taxon>Paenibacillaceae</taxon>
        <taxon>Paenibacillus</taxon>
    </lineage>
</organism>
<dbReference type="EMBL" id="CP016808">
    <property type="protein sequence ID" value="ANY65611.1"/>
    <property type="molecule type" value="Genomic_DNA"/>
</dbReference>
<dbReference type="CDD" id="cd06850">
    <property type="entry name" value="biotinyl_domain"/>
    <property type="match status" value="1"/>
</dbReference>
<sequence>MKIKAGFYIGIAIVLIVGGSLLAMKGKDAVSQAESRKQGVLEAEQTTLFYDKSPGMMVKVNAAAGDSVKQGDVLFQVKSADEGEIDVLAPNDGLISRVAVKPGEQLAQGMPVAILQKNTFYTDLYIQESEMDKLEVNKRVEVHFPYVERQVQIDGVVASIAAAPQFANLRMSREKGQADLSMFLVRIAMESNADLLPGMTAEVRLDEFAD</sequence>
<reference evidence="5" key="1">
    <citation type="submission" date="2016-08" db="EMBL/GenBank/DDBJ databases">
        <title>Complete Genome Seqeunce of Paenibacillus sp. BIHB 4019 from tea rhizoplane.</title>
        <authorList>
            <person name="Thakur R."/>
            <person name="Swarnkar M.K."/>
            <person name="Gulati A."/>
        </authorList>
    </citation>
    <scope>NUCLEOTIDE SEQUENCE [LARGE SCALE GENOMIC DNA]</scope>
    <source>
        <strain evidence="5">BIHB4019</strain>
    </source>
</reference>
<dbReference type="Gene3D" id="2.40.30.170">
    <property type="match status" value="1"/>
</dbReference>
<keyword evidence="2" id="KW-0175">Coiled coil</keyword>
<dbReference type="InterPro" id="IPR011053">
    <property type="entry name" value="Single_hybrid_motif"/>
</dbReference>
<feature type="domain" description="Lipoyl-binding" evidence="4">
    <location>
        <begin position="55"/>
        <end position="115"/>
    </location>
</feature>